<gene>
    <name evidence="1" type="ORF">S03H2_62784</name>
</gene>
<accession>X1IDD3</accession>
<evidence type="ECO:0000313" key="1">
    <source>
        <dbReference type="EMBL" id="GAH79697.1"/>
    </source>
</evidence>
<feature type="non-terminal residue" evidence="1">
    <location>
        <position position="1"/>
    </location>
</feature>
<dbReference type="EMBL" id="BARU01040630">
    <property type="protein sequence ID" value="GAH79697.1"/>
    <property type="molecule type" value="Genomic_DNA"/>
</dbReference>
<reference evidence="1" key="1">
    <citation type="journal article" date="2014" name="Front. Microbiol.">
        <title>High frequency of phylogenetically diverse reductive dehalogenase-homologous genes in deep subseafloor sedimentary metagenomes.</title>
        <authorList>
            <person name="Kawai M."/>
            <person name="Futagami T."/>
            <person name="Toyoda A."/>
            <person name="Takaki Y."/>
            <person name="Nishi S."/>
            <person name="Hori S."/>
            <person name="Arai W."/>
            <person name="Tsubouchi T."/>
            <person name="Morono Y."/>
            <person name="Uchiyama I."/>
            <person name="Ito T."/>
            <person name="Fujiyama A."/>
            <person name="Inagaki F."/>
            <person name="Takami H."/>
        </authorList>
    </citation>
    <scope>NUCLEOTIDE SEQUENCE</scope>
    <source>
        <strain evidence="1">Expedition CK06-06</strain>
    </source>
</reference>
<name>X1IDD3_9ZZZZ</name>
<organism evidence="1">
    <name type="scientific">marine sediment metagenome</name>
    <dbReference type="NCBI Taxonomy" id="412755"/>
    <lineage>
        <taxon>unclassified sequences</taxon>
        <taxon>metagenomes</taxon>
        <taxon>ecological metagenomes</taxon>
    </lineage>
</organism>
<comment type="caution">
    <text evidence="1">The sequence shown here is derived from an EMBL/GenBank/DDBJ whole genome shotgun (WGS) entry which is preliminary data.</text>
</comment>
<dbReference type="AlphaFoldDB" id="X1IDD3"/>
<protein>
    <submittedName>
        <fullName evidence="1">Uncharacterized protein</fullName>
    </submittedName>
</protein>
<sequence length="64" mass="7026">SLFRLIRQYGLAREFPLITSTIKTFSQGKIRVNSEKQIVDAEGGAINGYNLTDEINEAVGGVIL</sequence>
<proteinExistence type="predicted"/>